<dbReference type="AlphaFoldDB" id="A0A7I8V8B7"/>
<gene>
    <name evidence="1" type="ORF">DGYR_LOCUS1611</name>
</gene>
<evidence type="ECO:0000313" key="2">
    <source>
        <dbReference type="Proteomes" id="UP000549394"/>
    </source>
</evidence>
<sequence length="421" mass="50176">MAFLLIKIIEDNLGRIYDLFGFRRYELSFETMNKSLNSDIQLMTERQEHITQGLTILLKDLENNNNVSSHGRYMIINEIKGYLISKSKVYKAIDIEPSLAETKIFRPVFILSLPRTGSTFLHCLLSQDSRWKAPAYWEILQQIPVITDPLMEEHKNIIKTFNRNTNFLKDIWGREDIENSHLMDITDPEDVATLLAAEGLHFLLNDIFELPNYKRYLSNLPYDTWVKIYKNMKLRLQVLSRYQNMENRRLMLMFHLGSYNNKLALLDVFPDAQFIFLHRDLSKIIPSVASLFSYIARQYYPRNKEDVQLICNNLTKRYIRETETIDDWLNHEKFQNTSFKRVHHISFKELVDFPLDTVKAIYNAVDMTYTNECEALFKTYIDEQKQHKRNKHKYRNMNIDKEEIEDKTREYCNKYSIQKGL</sequence>
<dbReference type="EMBL" id="CAJFCJ010000002">
    <property type="protein sequence ID" value="CAD5112480.1"/>
    <property type="molecule type" value="Genomic_DNA"/>
</dbReference>
<dbReference type="InterPro" id="IPR052736">
    <property type="entry name" value="Stf3_sulfotransferase"/>
</dbReference>
<protein>
    <submittedName>
        <fullName evidence="1">Uncharacterized protein</fullName>
    </submittedName>
</protein>
<evidence type="ECO:0000313" key="1">
    <source>
        <dbReference type="EMBL" id="CAD5112480.1"/>
    </source>
</evidence>
<dbReference type="OrthoDB" id="429813at2759"/>
<comment type="caution">
    <text evidence="1">The sequence shown here is derived from an EMBL/GenBank/DDBJ whole genome shotgun (WGS) entry which is preliminary data.</text>
</comment>
<dbReference type="InterPro" id="IPR027417">
    <property type="entry name" value="P-loop_NTPase"/>
</dbReference>
<dbReference type="PANTHER" id="PTHR36451:SF1">
    <property type="entry name" value="OMEGA-HYDROXY-BETA-DIHYDROMENAQUINONE-9 SULFOTRANSFERASE STF3"/>
    <property type="match status" value="1"/>
</dbReference>
<dbReference type="Proteomes" id="UP000549394">
    <property type="component" value="Unassembled WGS sequence"/>
</dbReference>
<keyword evidence="2" id="KW-1185">Reference proteome</keyword>
<dbReference type="Pfam" id="PF13469">
    <property type="entry name" value="Sulfotransfer_3"/>
    <property type="match status" value="1"/>
</dbReference>
<dbReference type="SUPFAM" id="SSF52540">
    <property type="entry name" value="P-loop containing nucleoside triphosphate hydrolases"/>
    <property type="match status" value="1"/>
</dbReference>
<reference evidence="1 2" key="1">
    <citation type="submission" date="2020-08" db="EMBL/GenBank/DDBJ databases">
        <authorList>
            <person name="Hejnol A."/>
        </authorList>
    </citation>
    <scope>NUCLEOTIDE SEQUENCE [LARGE SCALE GENOMIC DNA]</scope>
</reference>
<proteinExistence type="predicted"/>
<dbReference type="PANTHER" id="PTHR36451">
    <property type="entry name" value="PAPS-DEPENDENT SULFOTRANSFERASE STF3"/>
    <property type="match status" value="1"/>
</dbReference>
<dbReference type="Gene3D" id="3.40.50.300">
    <property type="entry name" value="P-loop containing nucleotide triphosphate hydrolases"/>
    <property type="match status" value="1"/>
</dbReference>
<accession>A0A7I8V8B7</accession>
<organism evidence="1 2">
    <name type="scientific">Dimorphilus gyrociliatus</name>
    <dbReference type="NCBI Taxonomy" id="2664684"/>
    <lineage>
        <taxon>Eukaryota</taxon>
        <taxon>Metazoa</taxon>
        <taxon>Spiralia</taxon>
        <taxon>Lophotrochozoa</taxon>
        <taxon>Annelida</taxon>
        <taxon>Polychaeta</taxon>
        <taxon>Polychaeta incertae sedis</taxon>
        <taxon>Dinophilidae</taxon>
        <taxon>Dimorphilus</taxon>
    </lineage>
</organism>
<name>A0A7I8V8B7_9ANNE</name>